<reference evidence="6 7" key="1">
    <citation type="journal article" date="2012" name="Int. J. Syst. Evol. Microbiol.">
        <title>Flammeovirga pacifica sp. nov., isolated from deep-sea sediment.</title>
        <authorList>
            <person name="Xu H."/>
            <person name="Fu Y."/>
            <person name="Yang N."/>
            <person name="Ding Z."/>
            <person name="Lai Q."/>
            <person name="Zeng R."/>
        </authorList>
    </citation>
    <scope>NUCLEOTIDE SEQUENCE [LARGE SCALE GENOMIC DNA]</scope>
    <source>
        <strain evidence="7">DSM 24597 / LMG 26175 / WPAGA1</strain>
    </source>
</reference>
<keyword evidence="2" id="KW-0479">Metal-binding</keyword>
<evidence type="ECO:0000256" key="4">
    <source>
        <dbReference type="ARBA" id="ARBA00022837"/>
    </source>
</evidence>
<dbReference type="InterPro" id="IPR000917">
    <property type="entry name" value="Sulfatase_N"/>
</dbReference>
<evidence type="ECO:0000256" key="3">
    <source>
        <dbReference type="ARBA" id="ARBA00022801"/>
    </source>
</evidence>
<dbReference type="EMBL" id="JRYR02000002">
    <property type="protein sequence ID" value="OHX64667.1"/>
    <property type="molecule type" value="Genomic_DNA"/>
</dbReference>
<accession>A0A1S1YUG3</accession>
<evidence type="ECO:0000313" key="6">
    <source>
        <dbReference type="EMBL" id="OHX64667.1"/>
    </source>
</evidence>
<evidence type="ECO:0000259" key="5">
    <source>
        <dbReference type="Pfam" id="PF00884"/>
    </source>
</evidence>
<proteinExistence type="inferred from homology"/>
<evidence type="ECO:0000313" key="7">
    <source>
        <dbReference type="Proteomes" id="UP000179797"/>
    </source>
</evidence>
<dbReference type="Proteomes" id="UP000179797">
    <property type="component" value="Unassembled WGS sequence"/>
</dbReference>
<dbReference type="Gene3D" id="3.40.720.10">
    <property type="entry name" value="Alkaline Phosphatase, subunit A"/>
    <property type="match status" value="1"/>
</dbReference>
<gene>
    <name evidence="6" type="ORF">NH26_24170</name>
</gene>
<keyword evidence="7" id="KW-1185">Reference proteome</keyword>
<comment type="caution">
    <text evidence="6">The sequence shown here is derived from an EMBL/GenBank/DDBJ whole genome shotgun (WGS) entry which is preliminary data.</text>
</comment>
<dbReference type="GO" id="GO:0046872">
    <property type="term" value="F:metal ion binding"/>
    <property type="evidence" value="ECO:0007669"/>
    <property type="project" value="UniProtKB-KW"/>
</dbReference>
<dbReference type="Gene3D" id="3.30.1120.10">
    <property type="match status" value="1"/>
</dbReference>
<sequence length="471" mass="53785">MKKLTFTVILVAIAIIGAAMMSLNDQPVKKKKTPPNLIVIMVDDMGWFDVGFNGCKDIPTPNIDRIANEGARFNEGYVTFPVCGPSRAGFLTGRYQDRFGYTTNPSIDPNNAVSGLPVEEQTIANVLKKADYNSAIIGKWHMGTHPNFHPLKRGFDYFYGFLSGGHNYMPEMLTLNDLSEVSKKWEWYKTKIIENHDKVEIDDYLTDELTDASIRYIKKQTKKDQHFMVYLAYNAPHTPLQATEKYLNRFPNIKNKKRKTYAAMVSAVDDGVGRILKTLEEENIDENTLVVFLSDNGGAKNNASINLPLRGKKGDLYEGGVRVPFAMRWKGTIPAKVDYKQPISSLDIMATIVAQNKIKIGKERPLDGVNLIPYLNGTKNSAPHDYLFWRKWEKNYMAIRNGNYKLVANSDWKNNPTELYNISEDMSETKNIKDDHDQLSKELTSQWEAWNSELKDRVFPTLNEDKWWGLE</sequence>
<dbReference type="AlphaFoldDB" id="A0A1S1YUG3"/>
<keyword evidence="4" id="KW-0106">Calcium</keyword>
<dbReference type="InterPro" id="IPR017850">
    <property type="entry name" value="Alkaline_phosphatase_core_sf"/>
</dbReference>
<protein>
    <submittedName>
        <fullName evidence="6">N-acetylgalactosamine 6-sulfate sulfatase</fullName>
    </submittedName>
</protein>
<evidence type="ECO:0000256" key="2">
    <source>
        <dbReference type="ARBA" id="ARBA00022723"/>
    </source>
</evidence>
<dbReference type="PANTHER" id="PTHR42693:SF53">
    <property type="entry name" value="ENDO-4-O-SULFATASE"/>
    <property type="match status" value="1"/>
</dbReference>
<feature type="domain" description="Sulfatase N-terminal" evidence="5">
    <location>
        <begin position="35"/>
        <end position="353"/>
    </location>
</feature>
<dbReference type="PROSITE" id="PS00523">
    <property type="entry name" value="SULFATASE_1"/>
    <property type="match status" value="1"/>
</dbReference>
<organism evidence="6 7">
    <name type="scientific">Flammeovirga pacifica</name>
    <dbReference type="NCBI Taxonomy" id="915059"/>
    <lineage>
        <taxon>Bacteria</taxon>
        <taxon>Pseudomonadati</taxon>
        <taxon>Bacteroidota</taxon>
        <taxon>Cytophagia</taxon>
        <taxon>Cytophagales</taxon>
        <taxon>Flammeovirgaceae</taxon>
        <taxon>Flammeovirga</taxon>
    </lineage>
</organism>
<dbReference type="RefSeq" id="WP_071397288.1">
    <property type="nucleotide sequence ID" value="NZ_JRYR02000002.1"/>
</dbReference>
<evidence type="ECO:0000256" key="1">
    <source>
        <dbReference type="ARBA" id="ARBA00008779"/>
    </source>
</evidence>
<keyword evidence="3" id="KW-0378">Hydrolase</keyword>
<dbReference type="GO" id="GO:0004065">
    <property type="term" value="F:arylsulfatase activity"/>
    <property type="evidence" value="ECO:0007669"/>
    <property type="project" value="TreeGrafter"/>
</dbReference>
<dbReference type="Pfam" id="PF00884">
    <property type="entry name" value="Sulfatase"/>
    <property type="match status" value="1"/>
</dbReference>
<dbReference type="SUPFAM" id="SSF53649">
    <property type="entry name" value="Alkaline phosphatase-like"/>
    <property type="match status" value="1"/>
</dbReference>
<name>A0A1S1YUG3_FLAPC</name>
<comment type="similarity">
    <text evidence="1">Belongs to the sulfatase family.</text>
</comment>
<dbReference type="InterPro" id="IPR024607">
    <property type="entry name" value="Sulfatase_CS"/>
</dbReference>
<dbReference type="PANTHER" id="PTHR42693">
    <property type="entry name" value="ARYLSULFATASE FAMILY MEMBER"/>
    <property type="match status" value="1"/>
</dbReference>
<dbReference type="InterPro" id="IPR050738">
    <property type="entry name" value="Sulfatase"/>
</dbReference>